<accession>A0ACA9MAM4</accession>
<keyword evidence="2" id="KW-1185">Reference proteome</keyword>
<sequence>MVFKLFAKFTVPTILQFQSSQPSKKNNLVATLYPTLSSDATSRGAAARHSMISTSSAEEINSWSSTPDESPIPADIKEVIPMTTMSVEQELNRDAFKILQQCIDLLKMLPDEESFVSESKYVPSSTIGKHVRHICDHFRLLFDSKPMYTKKSSFENESFSTLDDNDNDSMNTLNDSSEWNVNYDNRIRNGTIETSRMAAIQQIERFQSTILDYSTVIPLNTQINMSTTAGKDPIHLQTTYGRELWFCCHHAVSI</sequence>
<reference evidence="1" key="1">
    <citation type="submission" date="2021-06" db="EMBL/GenBank/DDBJ databases">
        <authorList>
            <person name="Kallberg Y."/>
            <person name="Tangrot J."/>
            <person name="Rosling A."/>
        </authorList>
    </citation>
    <scope>NUCLEOTIDE SEQUENCE</scope>
    <source>
        <strain evidence="1">CL356</strain>
    </source>
</reference>
<dbReference type="EMBL" id="CAJVPT010011625">
    <property type="protein sequence ID" value="CAG8580523.1"/>
    <property type="molecule type" value="Genomic_DNA"/>
</dbReference>
<name>A0ACA9MAM4_9GLOM</name>
<evidence type="ECO:0000313" key="1">
    <source>
        <dbReference type="EMBL" id="CAG8580523.1"/>
    </source>
</evidence>
<comment type="caution">
    <text evidence="1">The sequence shown here is derived from an EMBL/GenBank/DDBJ whole genome shotgun (WGS) entry which is preliminary data.</text>
</comment>
<organism evidence="1 2">
    <name type="scientific">Acaulospora colombiana</name>
    <dbReference type="NCBI Taxonomy" id="27376"/>
    <lineage>
        <taxon>Eukaryota</taxon>
        <taxon>Fungi</taxon>
        <taxon>Fungi incertae sedis</taxon>
        <taxon>Mucoromycota</taxon>
        <taxon>Glomeromycotina</taxon>
        <taxon>Glomeromycetes</taxon>
        <taxon>Diversisporales</taxon>
        <taxon>Acaulosporaceae</taxon>
        <taxon>Acaulospora</taxon>
    </lineage>
</organism>
<proteinExistence type="predicted"/>
<gene>
    <name evidence="1" type="ORF">ACOLOM_LOCUS5951</name>
</gene>
<protein>
    <submittedName>
        <fullName evidence="1">5189_t:CDS:1</fullName>
    </submittedName>
</protein>
<evidence type="ECO:0000313" key="2">
    <source>
        <dbReference type="Proteomes" id="UP000789525"/>
    </source>
</evidence>
<dbReference type="Proteomes" id="UP000789525">
    <property type="component" value="Unassembled WGS sequence"/>
</dbReference>